<dbReference type="SUPFAM" id="SSF53822">
    <property type="entry name" value="Periplasmic binding protein-like I"/>
    <property type="match status" value="1"/>
</dbReference>
<dbReference type="WBParaSite" id="ACRNAN_Path_1342.g5263.t1">
    <property type="protein sequence ID" value="ACRNAN_Path_1342.g5263.t1"/>
    <property type="gene ID" value="ACRNAN_Path_1342.g5263"/>
</dbReference>
<dbReference type="GO" id="GO:0004383">
    <property type="term" value="F:guanylate cyclase activity"/>
    <property type="evidence" value="ECO:0007669"/>
    <property type="project" value="UniProtKB-EC"/>
</dbReference>
<dbReference type="PROSITE" id="PS50011">
    <property type="entry name" value="PROTEIN_KINASE_DOM"/>
    <property type="match status" value="1"/>
</dbReference>
<evidence type="ECO:0000256" key="4">
    <source>
        <dbReference type="ARBA" id="ARBA00022692"/>
    </source>
</evidence>
<feature type="domain" description="Guanylate cyclase" evidence="14">
    <location>
        <begin position="986"/>
        <end position="1065"/>
    </location>
</feature>
<dbReference type="Gene3D" id="3.40.50.2300">
    <property type="match status" value="2"/>
</dbReference>
<reference evidence="16" key="1">
    <citation type="submission" date="2022-11" db="UniProtKB">
        <authorList>
            <consortium name="WormBaseParasite"/>
        </authorList>
    </citation>
    <scope>IDENTIFICATION</scope>
</reference>
<keyword evidence="4 12" id="KW-0812">Transmembrane</keyword>
<keyword evidence="10" id="KW-0456">Lyase</keyword>
<dbReference type="Pfam" id="PF07714">
    <property type="entry name" value="PK_Tyr_Ser-Thr"/>
    <property type="match status" value="1"/>
</dbReference>
<dbReference type="InterPro" id="IPR011009">
    <property type="entry name" value="Kinase-like_dom_sf"/>
</dbReference>
<dbReference type="GO" id="GO:0004016">
    <property type="term" value="F:adenylate cyclase activity"/>
    <property type="evidence" value="ECO:0007669"/>
    <property type="project" value="TreeGrafter"/>
</dbReference>
<dbReference type="CDD" id="cd07302">
    <property type="entry name" value="CHD"/>
    <property type="match status" value="1"/>
</dbReference>
<evidence type="ECO:0000256" key="9">
    <source>
        <dbReference type="ARBA" id="ARBA00023180"/>
    </source>
</evidence>
<dbReference type="SUPFAM" id="SSF56112">
    <property type="entry name" value="Protein kinase-like (PK-like)"/>
    <property type="match status" value="1"/>
</dbReference>
<feature type="domain" description="Protein kinase" evidence="13">
    <location>
        <begin position="615"/>
        <end position="916"/>
    </location>
</feature>
<evidence type="ECO:0000256" key="3">
    <source>
        <dbReference type="ARBA" id="ARBA00012202"/>
    </source>
</evidence>
<accession>A0A914BZ95</accession>
<evidence type="ECO:0000256" key="6">
    <source>
        <dbReference type="ARBA" id="ARBA00022989"/>
    </source>
</evidence>
<evidence type="ECO:0000256" key="11">
    <source>
        <dbReference type="ARBA" id="ARBA00023293"/>
    </source>
</evidence>
<dbReference type="InterPro" id="IPR029787">
    <property type="entry name" value="Nucleotide_cyclase"/>
</dbReference>
<evidence type="ECO:0000256" key="2">
    <source>
        <dbReference type="ARBA" id="ARBA00004167"/>
    </source>
</evidence>
<dbReference type="InterPro" id="IPR050401">
    <property type="entry name" value="Cyclic_nucleotide_synthase"/>
</dbReference>
<feature type="transmembrane region" description="Helical" evidence="12">
    <location>
        <begin position="56"/>
        <end position="75"/>
    </location>
</feature>
<feature type="transmembrane region" description="Helical" evidence="12">
    <location>
        <begin position="567"/>
        <end position="587"/>
    </location>
</feature>
<dbReference type="Gene3D" id="3.30.70.1230">
    <property type="entry name" value="Nucleotide cyclase"/>
    <property type="match status" value="1"/>
</dbReference>
<dbReference type="InterPro" id="IPR001828">
    <property type="entry name" value="ANF_lig-bd_rcpt"/>
</dbReference>
<dbReference type="SMART" id="SM00044">
    <property type="entry name" value="CYCc"/>
    <property type="match status" value="1"/>
</dbReference>
<dbReference type="GO" id="GO:0004672">
    <property type="term" value="F:protein kinase activity"/>
    <property type="evidence" value="ECO:0007669"/>
    <property type="project" value="InterPro"/>
</dbReference>
<dbReference type="GO" id="GO:0005886">
    <property type="term" value="C:plasma membrane"/>
    <property type="evidence" value="ECO:0007669"/>
    <property type="project" value="TreeGrafter"/>
</dbReference>
<evidence type="ECO:0000256" key="12">
    <source>
        <dbReference type="SAM" id="Phobius"/>
    </source>
</evidence>
<dbReference type="Proteomes" id="UP000887540">
    <property type="component" value="Unplaced"/>
</dbReference>
<evidence type="ECO:0000256" key="5">
    <source>
        <dbReference type="ARBA" id="ARBA00022741"/>
    </source>
</evidence>
<dbReference type="InterPro" id="IPR001245">
    <property type="entry name" value="Ser-Thr/Tyr_kinase_cat_dom"/>
</dbReference>
<evidence type="ECO:0000256" key="10">
    <source>
        <dbReference type="ARBA" id="ARBA00023239"/>
    </source>
</evidence>
<dbReference type="InterPro" id="IPR028082">
    <property type="entry name" value="Peripla_BP_I"/>
</dbReference>
<sequence length="1065" mass="120503">MRLHPKEPPPRQFPPMFATKHVVPVIKPHEEYELQEMVSHKTLPRSDETPPMEMKIFYPIFLILVLIPSILSIRIQRQAAKNSDQVTTVPPRDTIPPLSENIEEYNFTRSKNTKSSDFQIDAKGKVVIRIGHIGAIGAMPNAEKVINISRLQLFDEGVLGDDLDVIIKTSMGCGDSYEGVAVAAQMYHLEGIRAFIGPYCNTELEAVAKMCSFWNIPVISYMSTSTALADRQIYRTLSRISGKNTASIAKATLKLLEHYHWKKVAIVTNTGSIAFERVAAFEEEFRKSNIDIVKKIMFEENWNSSLIINSGLLSELANNARITICLFSYTREMTREFMQATFKVNMNNAEYVYILPWLQSGTKDSSPWVGASGEMLQQVKDHYANAIIIDDVNGFDDTIVENFMKRVEKYGMSRSDIDVTNIYGYINLFDALKLYSVAARKAYETSKHNVTYIKNGNIIWNNMRRTSFEGVGTTGGSLGTVIMDDLADRVPLFAAFYISPTRDTVLKIVNMEAMLVSNCGNNNKTGCFDWKLSDAITGFWPSASGGLPPDEPVCGFRGQKCSYTMEIIVGSILICLIIFAICGFLLYRYCQTRALDKMPWRIMHDDVKMIDENQVRSLLSLGSGNTKMSNNSNVTDKKHAIVGVNTHATYHRYPQRRPIKFCRADLILLTQMKQAIHENLNPFLGMAFNEKEEMLILWKFCSRGTIQDIIYNKSMQLDEKFHGAFGLEYLHMSPIGYHGSLTPWSCVIDRNWSVRLTDYGIANPLERWEKDGAVTIEKLKSDVDKSQAAQRTNALYCAPELLVNLESNRRRRMDQKWLVQSAIRKQAGDIYAFGMVMYEILYRALPFPEKSDIIGIIESLENSSDVAEAYRHIRPQIQDSLKLHPDLVALLTDCWSDNPEIRPSIRRVRLNTEMVLKTKGSLVDNMMRIMETYANNLEKVVKERTGLLEEAQARADRLLSQLLPKFVANELKNGRAVPPKLFTSATILFSDIVGFADICASSTPMEVVNMLNGIFCGFDETIAKHQSYKVETIGDSYMVVSGIPEENGTLHLLHIADIALEMREV</sequence>
<dbReference type="Gene3D" id="1.10.510.10">
    <property type="entry name" value="Transferase(Phosphotransferase) domain 1"/>
    <property type="match status" value="1"/>
</dbReference>
<organism evidence="15 16">
    <name type="scientific">Acrobeloides nanus</name>
    <dbReference type="NCBI Taxonomy" id="290746"/>
    <lineage>
        <taxon>Eukaryota</taxon>
        <taxon>Metazoa</taxon>
        <taxon>Ecdysozoa</taxon>
        <taxon>Nematoda</taxon>
        <taxon>Chromadorea</taxon>
        <taxon>Rhabditida</taxon>
        <taxon>Tylenchina</taxon>
        <taxon>Cephalobomorpha</taxon>
        <taxon>Cephaloboidea</taxon>
        <taxon>Cephalobidae</taxon>
        <taxon>Acrobeloides</taxon>
    </lineage>
</organism>
<dbReference type="PROSITE" id="PS50125">
    <property type="entry name" value="GUANYLATE_CYCLASE_2"/>
    <property type="match status" value="1"/>
</dbReference>
<evidence type="ECO:0000259" key="14">
    <source>
        <dbReference type="PROSITE" id="PS50125"/>
    </source>
</evidence>
<keyword evidence="5" id="KW-0547">Nucleotide-binding</keyword>
<dbReference type="SMART" id="SM00220">
    <property type="entry name" value="S_TKc"/>
    <property type="match status" value="1"/>
</dbReference>
<dbReference type="EC" id="4.6.1.2" evidence="3"/>
<dbReference type="Pfam" id="PF00211">
    <property type="entry name" value="Guanylate_cyc"/>
    <property type="match status" value="1"/>
</dbReference>
<evidence type="ECO:0000256" key="7">
    <source>
        <dbReference type="ARBA" id="ARBA00023136"/>
    </source>
</evidence>
<dbReference type="PANTHER" id="PTHR11920:SF370">
    <property type="entry name" value="RECEPTOR-TYPE GUANYLATE CYCLASE GCY-18"/>
    <property type="match status" value="1"/>
</dbReference>
<dbReference type="GO" id="GO:0005524">
    <property type="term" value="F:ATP binding"/>
    <property type="evidence" value="ECO:0007669"/>
    <property type="project" value="InterPro"/>
</dbReference>
<evidence type="ECO:0000259" key="13">
    <source>
        <dbReference type="PROSITE" id="PS50011"/>
    </source>
</evidence>
<keyword evidence="15" id="KW-1185">Reference proteome</keyword>
<dbReference type="AlphaFoldDB" id="A0A914BZ95"/>
<name>A0A914BZ95_9BILA</name>
<evidence type="ECO:0000313" key="15">
    <source>
        <dbReference type="Proteomes" id="UP000887540"/>
    </source>
</evidence>
<dbReference type="CDD" id="cd06352">
    <property type="entry name" value="PBP1_NPR_GC-like"/>
    <property type="match status" value="1"/>
</dbReference>
<keyword evidence="6 12" id="KW-1133">Transmembrane helix</keyword>
<evidence type="ECO:0000313" key="16">
    <source>
        <dbReference type="WBParaSite" id="ACRNAN_Path_1342.g5263.t1"/>
    </source>
</evidence>
<dbReference type="InterPro" id="IPR000719">
    <property type="entry name" value="Prot_kinase_dom"/>
</dbReference>
<dbReference type="SUPFAM" id="SSF55073">
    <property type="entry name" value="Nucleotide cyclase"/>
    <property type="match status" value="1"/>
</dbReference>
<dbReference type="GO" id="GO:0007168">
    <property type="term" value="P:receptor guanylyl cyclase signaling pathway"/>
    <property type="evidence" value="ECO:0007669"/>
    <property type="project" value="TreeGrafter"/>
</dbReference>
<dbReference type="Pfam" id="PF01094">
    <property type="entry name" value="ANF_receptor"/>
    <property type="match status" value="1"/>
</dbReference>
<comment type="subcellular location">
    <subcellularLocation>
        <location evidence="2">Membrane</location>
        <topology evidence="2">Single-pass membrane protein</topology>
    </subcellularLocation>
</comment>
<dbReference type="FunFam" id="1.10.510.10:FF:000941">
    <property type="entry name" value="Guanylate cyclase"/>
    <property type="match status" value="1"/>
</dbReference>
<proteinExistence type="predicted"/>
<dbReference type="InterPro" id="IPR001054">
    <property type="entry name" value="A/G_cyclase"/>
</dbReference>
<dbReference type="PANTHER" id="PTHR11920">
    <property type="entry name" value="GUANYLYL CYCLASE"/>
    <property type="match status" value="1"/>
</dbReference>
<dbReference type="GO" id="GO:0001653">
    <property type="term" value="F:peptide receptor activity"/>
    <property type="evidence" value="ECO:0007669"/>
    <property type="project" value="TreeGrafter"/>
</dbReference>
<evidence type="ECO:0000256" key="1">
    <source>
        <dbReference type="ARBA" id="ARBA00001436"/>
    </source>
</evidence>
<protein>
    <recommendedName>
        <fullName evidence="3">guanylate cyclase</fullName>
        <ecNumber evidence="3">4.6.1.2</ecNumber>
    </recommendedName>
</protein>
<comment type="catalytic activity">
    <reaction evidence="1">
        <text>GTP = 3',5'-cyclic GMP + diphosphate</text>
        <dbReference type="Rhea" id="RHEA:13665"/>
        <dbReference type="ChEBI" id="CHEBI:33019"/>
        <dbReference type="ChEBI" id="CHEBI:37565"/>
        <dbReference type="ChEBI" id="CHEBI:57746"/>
        <dbReference type="EC" id="4.6.1.2"/>
    </reaction>
</comment>
<keyword evidence="8" id="KW-0675">Receptor</keyword>
<keyword evidence="9" id="KW-0325">Glycoprotein</keyword>
<keyword evidence="7 12" id="KW-0472">Membrane</keyword>
<dbReference type="GO" id="GO:0035556">
    <property type="term" value="P:intracellular signal transduction"/>
    <property type="evidence" value="ECO:0007669"/>
    <property type="project" value="InterPro"/>
</dbReference>
<evidence type="ECO:0000256" key="8">
    <source>
        <dbReference type="ARBA" id="ARBA00023170"/>
    </source>
</evidence>
<keyword evidence="11" id="KW-0141">cGMP biosynthesis</keyword>